<dbReference type="Gene3D" id="1.10.357.10">
    <property type="entry name" value="Tetracycline Repressor, domain 2"/>
    <property type="match status" value="1"/>
</dbReference>
<feature type="domain" description="HTH tetR-type" evidence="3">
    <location>
        <begin position="6"/>
        <end position="66"/>
    </location>
</feature>
<sequence length="201" mass="22074">MGRRPLIERSVAVQTAIDIVDSDGPTGLSLERIAVRLNVRAPSLYNHFRDKNEILAEVARAIVLQTPPHDPIRDGDWQQWLIEGAVMFRSALLAHARAVPLVVEHFPAGLLEKLYATHCAVLDEHGVPSDRQMFIVESVHRMTIGSAMCAATGRPAMTPVTDPSLFSTEVAASLDGDDWNDDVLFVEMLRVFLQGIGAEIA</sequence>
<proteinExistence type="predicted"/>
<comment type="caution">
    <text evidence="4">The sequence shown here is derived from an EMBL/GenBank/DDBJ whole genome shotgun (WGS) entry which is preliminary data.</text>
</comment>
<dbReference type="AlphaFoldDB" id="A0A846WK14"/>
<dbReference type="GO" id="GO:0003677">
    <property type="term" value="F:DNA binding"/>
    <property type="evidence" value="ECO:0007669"/>
    <property type="project" value="UniProtKB-UniRule"/>
</dbReference>
<organism evidence="4 5">
    <name type="scientific">Gordonia polyisoprenivorans</name>
    <dbReference type="NCBI Taxonomy" id="84595"/>
    <lineage>
        <taxon>Bacteria</taxon>
        <taxon>Bacillati</taxon>
        <taxon>Actinomycetota</taxon>
        <taxon>Actinomycetes</taxon>
        <taxon>Mycobacteriales</taxon>
        <taxon>Gordoniaceae</taxon>
        <taxon>Gordonia</taxon>
    </lineage>
</organism>
<reference evidence="4 5" key="1">
    <citation type="submission" date="2020-04" db="EMBL/GenBank/DDBJ databases">
        <title>MicrobeNet Type strains.</title>
        <authorList>
            <person name="Nicholson A.C."/>
        </authorList>
    </citation>
    <scope>NUCLEOTIDE SEQUENCE [LARGE SCALE GENOMIC DNA]</scope>
    <source>
        <strain evidence="4 5">ATCC BAA-14</strain>
    </source>
</reference>
<dbReference type="InterPro" id="IPR009057">
    <property type="entry name" value="Homeodomain-like_sf"/>
</dbReference>
<dbReference type="EMBL" id="JAAXPC010000003">
    <property type="protein sequence ID" value="NKY01447.1"/>
    <property type="molecule type" value="Genomic_DNA"/>
</dbReference>
<dbReference type="InterPro" id="IPR001647">
    <property type="entry name" value="HTH_TetR"/>
</dbReference>
<accession>A0A846WK14</accession>
<dbReference type="InterPro" id="IPR036271">
    <property type="entry name" value="Tet_transcr_reg_TetR-rel_C_sf"/>
</dbReference>
<dbReference type="PRINTS" id="PR00400">
    <property type="entry name" value="TETREPRESSOR"/>
</dbReference>
<evidence type="ECO:0000256" key="1">
    <source>
        <dbReference type="ARBA" id="ARBA00023125"/>
    </source>
</evidence>
<evidence type="ECO:0000259" key="3">
    <source>
        <dbReference type="PROSITE" id="PS50977"/>
    </source>
</evidence>
<protein>
    <submittedName>
        <fullName evidence="4">TetR family transcriptional regulator</fullName>
    </submittedName>
</protein>
<evidence type="ECO:0000256" key="2">
    <source>
        <dbReference type="PROSITE-ProRule" id="PRU00335"/>
    </source>
</evidence>
<dbReference type="PROSITE" id="PS50977">
    <property type="entry name" value="HTH_TETR_2"/>
    <property type="match status" value="1"/>
</dbReference>
<feature type="DNA-binding region" description="H-T-H motif" evidence="2">
    <location>
        <begin position="29"/>
        <end position="48"/>
    </location>
</feature>
<keyword evidence="1 2" id="KW-0238">DNA-binding</keyword>
<evidence type="ECO:0000313" key="5">
    <source>
        <dbReference type="Proteomes" id="UP000563898"/>
    </source>
</evidence>
<dbReference type="InterPro" id="IPR003012">
    <property type="entry name" value="Tet_transcr_reg_TetR"/>
</dbReference>
<name>A0A846WK14_9ACTN</name>
<dbReference type="GO" id="GO:0045892">
    <property type="term" value="P:negative regulation of DNA-templated transcription"/>
    <property type="evidence" value="ECO:0007669"/>
    <property type="project" value="InterPro"/>
</dbReference>
<dbReference type="SUPFAM" id="SSF46689">
    <property type="entry name" value="Homeodomain-like"/>
    <property type="match status" value="1"/>
</dbReference>
<gene>
    <name evidence="4" type="ORF">HGA05_07675</name>
</gene>
<evidence type="ECO:0000313" key="4">
    <source>
        <dbReference type="EMBL" id="NKY01447.1"/>
    </source>
</evidence>
<dbReference type="SUPFAM" id="SSF48498">
    <property type="entry name" value="Tetracyclin repressor-like, C-terminal domain"/>
    <property type="match status" value="1"/>
</dbReference>
<dbReference type="Pfam" id="PF00440">
    <property type="entry name" value="TetR_N"/>
    <property type="match status" value="1"/>
</dbReference>
<dbReference type="GO" id="GO:0046677">
    <property type="term" value="P:response to antibiotic"/>
    <property type="evidence" value="ECO:0007669"/>
    <property type="project" value="InterPro"/>
</dbReference>
<dbReference type="RefSeq" id="WP_035728918.1">
    <property type="nucleotide sequence ID" value="NZ_JAAXPC010000003.1"/>
</dbReference>
<dbReference type="Proteomes" id="UP000563898">
    <property type="component" value="Unassembled WGS sequence"/>
</dbReference>